<dbReference type="EC" id="4.2.1.96" evidence="3"/>
<dbReference type="PANTHER" id="PTHR12599">
    <property type="entry name" value="PTERIN-4-ALPHA-CARBINOLAMINE DEHYDRATASE"/>
    <property type="match status" value="1"/>
</dbReference>
<dbReference type="InterPro" id="IPR001533">
    <property type="entry name" value="Pterin_deHydtase"/>
</dbReference>
<evidence type="ECO:0000256" key="3">
    <source>
        <dbReference type="ARBA" id="ARBA00013252"/>
    </source>
</evidence>
<dbReference type="Proteomes" id="UP000028547">
    <property type="component" value="Unassembled WGS sequence"/>
</dbReference>
<reference evidence="5 6" key="1">
    <citation type="submission" date="2014-07" db="EMBL/GenBank/DDBJ databases">
        <title>Draft Genome Sequence of Gephyronic Acid Producer, Cystobacter violaceus Strain Cb vi76.</title>
        <authorList>
            <person name="Stevens D.C."/>
            <person name="Young J."/>
            <person name="Carmichael R."/>
            <person name="Tan J."/>
            <person name="Taylor R.E."/>
        </authorList>
    </citation>
    <scope>NUCLEOTIDE SEQUENCE [LARGE SCALE GENOMIC DNA]</scope>
    <source>
        <strain evidence="5 6">Cb vi76</strain>
    </source>
</reference>
<keyword evidence="4" id="KW-0456">Lyase</keyword>
<dbReference type="CDD" id="cd00488">
    <property type="entry name" value="PCD_DCoH"/>
    <property type="match status" value="1"/>
</dbReference>
<dbReference type="NCBIfam" id="NF002017">
    <property type="entry name" value="PRK00823.1-2"/>
    <property type="match status" value="1"/>
</dbReference>
<evidence type="ECO:0000256" key="4">
    <source>
        <dbReference type="ARBA" id="ARBA00023239"/>
    </source>
</evidence>
<organism evidence="5 6">
    <name type="scientific">Archangium violaceum Cb vi76</name>
    <dbReference type="NCBI Taxonomy" id="1406225"/>
    <lineage>
        <taxon>Bacteria</taxon>
        <taxon>Pseudomonadati</taxon>
        <taxon>Myxococcota</taxon>
        <taxon>Myxococcia</taxon>
        <taxon>Myxococcales</taxon>
        <taxon>Cystobacterineae</taxon>
        <taxon>Archangiaceae</taxon>
        <taxon>Archangium</taxon>
    </lineage>
</organism>
<dbReference type="GO" id="GO:0006729">
    <property type="term" value="P:tetrahydrobiopterin biosynthetic process"/>
    <property type="evidence" value="ECO:0007669"/>
    <property type="project" value="InterPro"/>
</dbReference>
<gene>
    <name evidence="5" type="ORF">Q664_48410</name>
</gene>
<dbReference type="AlphaFoldDB" id="A0A084SGA9"/>
<evidence type="ECO:0000256" key="2">
    <source>
        <dbReference type="ARBA" id="ARBA00006472"/>
    </source>
</evidence>
<dbReference type="Gene3D" id="3.30.1360.20">
    <property type="entry name" value="Transcriptional coactivator/pterin dehydratase"/>
    <property type="match status" value="1"/>
</dbReference>
<comment type="similarity">
    <text evidence="2">Belongs to the pterin-4-alpha-carbinolamine dehydratase family.</text>
</comment>
<comment type="caution">
    <text evidence="5">The sequence shown here is derived from an EMBL/GenBank/DDBJ whole genome shotgun (WGS) entry which is preliminary data.</text>
</comment>
<accession>A0A084SGA9</accession>
<evidence type="ECO:0000313" key="5">
    <source>
        <dbReference type="EMBL" id="KFA87494.1"/>
    </source>
</evidence>
<dbReference type="PANTHER" id="PTHR12599:SF0">
    <property type="entry name" value="PTERIN-4-ALPHA-CARBINOLAMINE DEHYDRATASE"/>
    <property type="match status" value="1"/>
</dbReference>
<dbReference type="SUPFAM" id="SSF55248">
    <property type="entry name" value="PCD-like"/>
    <property type="match status" value="1"/>
</dbReference>
<sequence length="103" mass="11628">MAHDRTQLTPEALKQFLTEHPEWKHEGGMIRRTYEAPSFLAGIEFVSRVAKAAEAADHHPDIDIRWRKVTLALVTHDAGGLTWRDTKLAAEADTHFTQVVKQG</sequence>
<evidence type="ECO:0000313" key="6">
    <source>
        <dbReference type="Proteomes" id="UP000028547"/>
    </source>
</evidence>
<dbReference type="InterPro" id="IPR036428">
    <property type="entry name" value="PCD_sf"/>
</dbReference>
<evidence type="ECO:0000256" key="1">
    <source>
        <dbReference type="ARBA" id="ARBA00001554"/>
    </source>
</evidence>
<dbReference type="Pfam" id="PF01329">
    <property type="entry name" value="Pterin_4a"/>
    <property type="match status" value="1"/>
</dbReference>
<name>A0A084SGA9_9BACT</name>
<protein>
    <recommendedName>
        <fullName evidence="3">4a-hydroxytetrahydrobiopterin dehydratase</fullName>
        <ecNumber evidence="3">4.2.1.96</ecNumber>
    </recommendedName>
</protein>
<dbReference type="GO" id="GO:0008124">
    <property type="term" value="F:4-alpha-hydroxytetrahydrobiopterin dehydratase activity"/>
    <property type="evidence" value="ECO:0007669"/>
    <property type="project" value="UniProtKB-EC"/>
</dbReference>
<dbReference type="EMBL" id="JPMI01000378">
    <property type="protein sequence ID" value="KFA87494.1"/>
    <property type="molecule type" value="Genomic_DNA"/>
</dbReference>
<dbReference type="RefSeq" id="WP_043412542.1">
    <property type="nucleotide sequence ID" value="NZ_JPMI01000378.1"/>
</dbReference>
<proteinExistence type="inferred from homology"/>
<comment type="catalytic activity">
    <reaction evidence="1">
        <text>(4aS,6R)-4a-hydroxy-L-erythro-5,6,7,8-tetrahydrobiopterin = (6R)-L-erythro-6,7-dihydrobiopterin + H2O</text>
        <dbReference type="Rhea" id="RHEA:11920"/>
        <dbReference type="ChEBI" id="CHEBI:15377"/>
        <dbReference type="ChEBI" id="CHEBI:15642"/>
        <dbReference type="ChEBI" id="CHEBI:43120"/>
        <dbReference type="EC" id="4.2.1.96"/>
    </reaction>
</comment>